<dbReference type="Proteomes" id="UP001476247">
    <property type="component" value="Unassembled WGS sequence"/>
</dbReference>
<accession>A0ABP9XKF2</accession>
<sequence length="275" mass="31333">MSKEDRLDELQLLKDENTLIKTHQQHTEQAVTQLKQDVIELQSTVKQLLQELTAHDERHATILGELNRLKESVMDSNSLQNNNNHNSSNSGSSSNTNPALENGLTNVPVSSSLRSIPAPSKILVEDQKKKDNRLVELRRITKEYMNVEEEEAGLRLYKLQKTMVHVVSNLKKYMKDRNEDICKSWKSIDITTQRVAFEMVEREALSLGVPLNLCIGYWGARRLISKSWANALRTTKKHIKPEEGPEDPKDDEGDDSSGDNDDHNNRVCKKLKIVP</sequence>
<evidence type="ECO:0000313" key="3">
    <source>
        <dbReference type="EMBL" id="GAA5795272.1"/>
    </source>
</evidence>
<reference evidence="3 4" key="1">
    <citation type="submission" date="2024-04" db="EMBL/GenBank/DDBJ databases">
        <title>genome sequences of Mucor flavus KT1a and Helicostylum pulchrum KT1b strains isolation_sourced from the surface of a dry-aged beef.</title>
        <authorList>
            <person name="Toyotome T."/>
            <person name="Hosono M."/>
            <person name="Torimaru M."/>
            <person name="Fukuda K."/>
            <person name="Mikami N."/>
        </authorList>
    </citation>
    <scope>NUCLEOTIDE SEQUENCE [LARGE SCALE GENOMIC DNA]</scope>
    <source>
        <strain evidence="3 4">KT1b</strain>
    </source>
</reference>
<feature type="compositionally biased region" description="Polar residues" evidence="2">
    <location>
        <begin position="103"/>
        <end position="112"/>
    </location>
</feature>
<organism evidence="3 4">
    <name type="scientific">Helicostylum pulchrum</name>
    <dbReference type="NCBI Taxonomy" id="562976"/>
    <lineage>
        <taxon>Eukaryota</taxon>
        <taxon>Fungi</taxon>
        <taxon>Fungi incertae sedis</taxon>
        <taxon>Mucoromycota</taxon>
        <taxon>Mucoromycotina</taxon>
        <taxon>Mucoromycetes</taxon>
        <taxon>Mucorales</taxon>
        <taxon>Mucorineae</taxon>
        <taxon>Mucoraceae</taxon>
        <taxon>Helicostylum</taxon>
    </lineage>
</organism>
<feature type="compositionally biased region" description="Low complexity" evidence="2">
    <location>
        <begin position="76"/>
        <end position="97"/>
    </location>
</feature>
<dbReference type="EMBL" id="BAABUJ010000004">
    <property type="protein sequence ID" value="GAA5795272.1"/>
    <property type="molecule type" value="Genomic_DNA"/>
</dbReference>
<comment type="caution">
    <text evidence="3">The sequence shown here is derived from an EMBL/GenBank/DDBJ whole genome shotgun (WGS) entry which is preliminary data.</text>
</comment>
<evidence type="ECO:0000313" key="4">
    <source>
        <dbReference type="Proteomes" id="UP001476247"/>
    </source>
</evidence>
<keyword evidence="4" id="KW-1185">Reference proteome</keyword>
<evidence type="ECO:0000256" key="2">
    <source>
        <dbReference type="SAM" id="MobiDB-lite"/>
    </source>
</evidence>
<keyword evidence="1" id="KW-0175">Coiled coil</keyword>
<evidence type="ECO:0000256" key="1">
    <source>
        <dbReference type="SAM" id="Coils"/>
    </source>
</evidence>
<feature type="region of interest" description="Disordered" evidence="2">
    <location>
        <begin position="76"/>
        <end position="112"/>
    </location>
</feature>
<protein>
    <submittedName>
        <fullName evidence="3">Uncharacterized protein</fullName>
    </submittedName>
</protein>
<feature type="compositionally biased region" description="Acidic residues" evidence="2">
    <location>
        <begin position="248"/>
        <end position="259"/>
    </location>
</feature>
<feature type="compositionally biased region" description="Basic residues" evidence="2">
    <location>
        <begin position="266"/>
        <end position="275"/>
    </location>
</feature>
<feature type="region of interest" description="Disordered" evidence="2">
    <location>
        <begin position="236"/>
        <end position="275"/>
    </location>
</feature>
<proteinExistence type="predicted"/>
<name>A0ABP9XKF2_9FUNG</name>
<feature type="coiled-coil region" evidence="1">
    <location>
        <begin position="31"/>
        <end position="58"/>
    </location>
</feature>
<gene>
    <name evidence="3" type="ORF">HPULCUR_000627</name>
</gene>